<keyword evidence="1" id="KW-0496">Mitochondrion</keyword>
<sequence length="37" mass="4311">MHCHQQTSERGIRDVTMDPQVERVSLYSWNKHGAIEA</sequence>
<reference evidence="1" key="1">
    <citation type="journal article" date="2015" name="Genome Biol. Evol.">
        <title>Organellar Genomes of White Spruce (Picea glauca): Assembly and Annotation.</title>
        <authorList>
            <person name="Jackman S.D."/>
            <person name="Warren R.L."/>
            <person name="Gibb E.A."/>
            <person name="Vandervalk B.P."/>
            <person name="Mohamadi H."/>
            <person name="Chu J."/>
            <person name="Raymond A."/>
            <person name="Pleasance S."/>
            <person name="Coope R."/>
            <person name="Wildung M.R."/>
            <person name="Ritland C.E."/>
            <person name="Bousquet J."/>
            <person name="Jones S.J."/>
            <person name="Bohlmann J."/>
            <person name="Birol I."/>
        </authorList>
    </citation>
    <scope>NUCLEOTIDE SEQUENCE [LARGE SCALE GENOMIC DNA]</scope>
    <source>
        <tissue evidence="1">Flushing bud</tissue>
    </source>
</reference>
<accession>A0A101LYG7</accession>
<dbReference type="AlphaFoldDB" id="A0A101LYG7"/>
<comment type="caution">
    <text evidence="1">The sequence shown here is derived from an EMBL/GenBank/DDBJ whole genome shotgun (WGS) entry which is preliminary data.</text>
</comment>
<proteinExistence type="predicted"/>
<organism evidence="1">
    <name type="scientific">Picea glauca</name>
    <name type="common">White spruce</name>
    <name type="synonym">Pinus glauca</name>
    <dbReference type="NCBI Taxonomy" id="3330"/>
    <lineage>
        <taxon>Eukaryota</taxon>
        <taxon>Viridiplantae</taxon>
        <taxon>Streptophyta</taxon>
        <taxon>Embryophyta</taxon>
        <taxon>Tracheophyta</taxon>
        <taxon>Spermatophyta</taxon>
        <taxon>Pinopsida</taxon>
        <taxon>Pinidae</taxon>
        <taxon>Conifers I</taxon>
        <taxon>Pinales</taxon>
        <taxon>Pinaceae</taxon>
        <taxon>Picea</taxon>
    </lineage>
</organism>
<dbReference type="EMBL" id="LKAM01000007">
    <property type="protein sequence ID" value="KUM47667.1"/>
    <property type="molecule type" value="Genomic_DNA"/>
</dbReference>
<evidence type="ECO:0000313" key="1">
    <source>
        <dbReference type="EMBL" id="KUM47667.1"/>
    </source>
</evidence>
<gene>
    <name evidence="1" type="ORF">ABT39_MTgene5854</name>
</gene>
<protein>
    <submittedName>
        <fullName evidence="1">Uncharacterized protein</fullName>
    </submittedName>
</protein>
<name>A0A101LYG7_PICGL</name>
<geneLocation type="mitochondrion" evidence="1"/>